<dbReference type="GO" id="GO:0042597">
    <property type="term" value="C:periplasmic space"/>
    <property type="evidence" value="ECO:0007669"/>
    <property type="project" value="InterPro"/>
</dbReference>
<dbReference type="AlphaFoldDB" id="A0A0W7Z1V3"/>
<keyword evidence="5 6" id="KW-0408">Iron</keyword>
<gene>
    <name evidence="10" type="ORF">AS359_05565</name>
    <name evidence="9" type="ORF">B5M06_04825</name>
</gene>
<accession>A0A1V3TRN4</accession>
<comment type="PTM">
    <text evidence="7">Binds 1 heme group per subunit.</text>
</comment>
<dbReference type="KEGG" id="cke:B5M06_04825"/>
<accession>A0A1V0BCM8</accession>
<dbReference type="Pfam" id="PF01322">
    <property type="entry name" value="Cytochrom_C_2"/>
    <property type="match status" value="1"/>
</dbReference>
<feature type="binding site" description="covalent" evidence="7">
    <location>
        <position position="146"/>
    </location>
    <ligand>
        <name>heme c</name>
        <dbReference type="ChEBI" id="CHEBI:61717"/>
    </ligand>
</feature>
<keyword evidence="1" id="KW-0813">Transport</keyword>
<dbReference type="STRING" id="225992.B5M06_04825"/>
<dbReference type="GO" id="GO:0005506">
    <property type="term" value="F:iron ion binding"/>
    <property type="evidence" value="ECO:0007669"/>
    <property type="project" value="InterPro"/>
</dbReference>
<evidence type="ECO:0000256" key="7">
    <source>
        <dbReference type="PIRSR" id="PIRSR000027-2"/>
    </source>
</evidence>
<evidence type="ECO:0000313" key="10">
    <source>
        <dbReference type="EMBL" id="KUF41353.1"/>
    </source>
</evidence>
<evidence type="ECO:0000256" key="8">
    <source>
        <dbReference type="SAM" id="SignalP"/>
    </source>
</evidence>
<evidence type="ECO:0000313" key="11">
    <source>
        <dbReference type="Proteomes" id="UP000053300"/>
    </source>
</evidence>
<feature type="binding site" description="covalent" evidence="7">
    <location>
        <position position="143"/>
    </location>
    <ligand>
        <name>heme c</name>
        <dbReference type="ChEBI" id="CHEBI:61717"/>
    </ligand>
</feature>
<dbReference type="Proteomes" id="UP000242792">
    <property type="component" value="Chromosome"/>
</dbReference>
<dbReference type="EMBL" id="CP020121">
    <property type="protein sequence ID" value="AQZ97686.1"/>
    <property type="molecule type" value="Genomic_DNA"/>
</dbReference>
<dbReference type="Gene3D" id="1.20.120.10">
    <property type="entry name" value="Cytochrome c/b562"/>
    <property type="match status" value="1"/>
</dbReference>
<dbReference type="PROSITE" id="PS51009">
    <property type="entry name" value="CYTCII"/>
    <property type="match status" value="1"/>
</dbReference>
<proteinExistence type="predicted"/>
<dbReference type="EMBL" id="LPXH01000023">
    <property type="protein sequence ID" value="KUF41353.1"/>
    <property type="molecule type" value="Genomic_DNA"/>
</dbReference>
<keyword evidence="8" id="KW-0732">Signal</keyword>
<accession>A0A0W7Z1V3</accession>
<dbReference type="InterPro" id="IPR015984">
    <property type="entry name" value="Cyt_c_prime_subgr"/>
</dbReference>
<evidence type="ECO:0000256" key="2">
    <source>
        <dbReference type="ARBA" id="ARBA00022617"/>
    </source>
</evidence>
<keyword evidence="3 6" id="KW-0479">Metal-binding</keyword>
<dbReference type="Proteomes" id="UP000053300">
    <property type="component" value="Unassembled WGS sequence"/>
</dbReference>
<keyword evidence="4" id="KW-0249">Electron transport</keyword>
<evidence type="ECO:0000256" key="5">
    <source>
        <dbReference type="ARBA" id="ARBA00023004"/>
    </source>
</evidence>
<keyword evidence="2 7" id="KW-0349">Heme</keyword>
<feature type="signal peptide" evidence="8">
    <location>
        <begin position="1"/>
        <end position="24"/>
    </location>
</feature>
<protein>
    <submittedName>
        <fullName evidence="10">Cytochrome C</fullName>
    </submittedName>
</protein>
<evidence type="ECO:0000313" key="12">
    <source>
        <dbReference type="Proteomes" id="UP000242792"/>
    </source>
</evidence>
<name>A0A0W7Z1V3_9BURK</name>
<evidence type="ECO:0000256" key="3">
    <source>
        <dbReference type="ARBA" id="ARBA00022723"/>
    </source>
</evidence>
<dbReference type="GO" id="GO:0020037">
    <property type="term" value="F:heme binding"/>
    <property type="evidence" value="ECO:0007669"/>
    <property type="project" value="InterPro"/>
</dbReference>
<dbReference type="InterPro" id="IPR010980">
    <property type="entry name" value="Cyt_c/b562"/>
</dbReference>
<dbReference type="InterPro" id="IPR012127">
    <property type="entry name" value="Cyt_c_prime"/>
</dbReference>
<dbReference type="GO" id="GO:0022900">
    <property type="term" value="P:electron transport chain"/>
    <property type="evidence" value="ECO:0007669"/>
    <property type="project" value="InterPro"/>
</dbReference>
<dbReference type="SUPFAM" id="SSF47175">
    <property type="entry name" value="Cytochromes"/>
    <property type="match status" value="1"/>
</dbReference>
<feature type="binding site" description="axial binding residue" evidence="6">
    <location>
        <position position="147"/>
    </location>
    <ligand>
        <name>heme c</name>
        <dbReference type="ChEBI" id="CHEBI:61717"/>
    </ligand>
    <ligandPart>
        <name>Fe</name>
        <dbReference type="ChEBI" id="CHEBI:18248"/>
    </ligandPart>
</feature>
<dbReference type="InterPro" id="IPR002321">
    <property type="entry name" value="Cyt_c_II"/>
</dbReference>
<evidence type="ECO:0000256" key="1">
    <source>
        <dbReference type="ARBA" id="ARBA00022448"/>
    </source>
</evidence>
<dbReference type="PRINTS" id="PR00608">
    <property type="entry name" value="CYTCHROMECII"/>
</dbReference>
<organism evidence="10 11">
    <name type="scientific">Comamonas kerstersii</name>
    <dbReference type="NCBI Taxonomy" id="225992"/>
    <lineage>
        <taxon>Bacteria</taxon>
        <taxon>Pseudomonadati</taxon>
        <taxon>Pseudomonadota</taxon>
        <taxon>Betaproteobacteria</taxon>
        <taxon>Burkholderiales</taxon>
        <taxon>Comamonadaceae</taxon>
        <taxon>Comamonas</taxon>
    </lineage>
</organism>
<keyword evidence="11" id="KW-1185">Reference proteome</keyword>
<reference evidence="10 11" key="1">
    <citation type="submission" date="2015-12" db="EMBL/GenBank/DDBJ databases">
        <title>Complete genome sequence of a multi-drug resistant strain Acidovorax sp. 12322-1.</title>
        <authorList>
            <person name="Ming D."/>
            <person name="Wang M."/>
            <person name="Hu S."/>
            <person name="Zhou Y."/>
            <person name="Jiang T."/>
        </authorList>
    </citation>
    <scope>NUCLEOTIDE SEQUENCE [LARGE SCALE GENOMIC DNA]</scope>
    <source>
        <strain evidence="10 11">12322-1</strain>
    </source>
</reference>
<feature type="chain" id="PRO_5036299347" evidence="8">
    <location>
        <begin position="25"/>
        <end position="153"/>
    </location>
</feature>
<reference evidence="9 12" key="2">
    <citation type="submission" date="2017-03" db="EMBL/GenBank/DDBJ databases">
        <title>Rapid Whole Genome Sequencing of Comamonas kerstersii Causing Continuous ambulatory Peritoneal Dialysis-Associated Peritonitis.</title>
        <authorList>
            <person name="Zheng B."/>
        </authorList>
    </citation>
    <scope>NUCLEOTIDE SEQUENCE [LARGE SCALE GENOMIC DNA]</scope>
    <source>
        <strain evidence="9 12">8943</strain>
    </source>
</reference>
<sequence length="153" mass="16172">MRLKSLSAAVLAVSAAVVSMAASADTLKFAKAEDAIKYRQNVFFVTSQHFGTLGAMANGRAPFDAELAKQNAQVLETLAALPWQAFGAGTEGGKAKAEIWKEKAKFDEAAKNYETEMGKLAAAAKTGDLAQLKAAFGPAAQTCKACHDAFRNR</sequence>
<evidence type="ECO:0000256" key="4">
    <source>
        <dbReference type="ARBA" id="ARBA00022982"/>
    </source>
</evidence>
<dbReference type="GO" id="GO:0009055">
    <property type="term" value="F:electron transfer activity"/>
    <property type="evidence" value="ECO:0007669"/>
    <property type="project" value="InterPro"/>
</dbReference>
<evidence type="ECO:0000313" key="9">
    <source>
        <dbReference type="EMBL" id="AQZ97686.1"/>
    </source>
</evidence>
<dbReference type="PIRSF" id="PIRSF000027">
    <property type="entry name" value="Cytc_c_prime"/>
    <property type="match status" value="1"/>
</dbReference>
<evidence type="ECO:0000256" key="6">
    <source>
        <dbReference type="PIRSR" id="PIRSR000027-1"/>
    </source>
</evidence>